<dbReference type="Gene3D" id="3.30.1130.10">
    <property type="match status" value="1"/>
</dbReference>
<comment type="similarity">
    <text evidence="3 6">Belongs to the DHNA family.</text>
</comment>
<comment type="catalytic activity">
    <reaction evidence="1 6">
        <text>7,8-dihydroneopterin = 6-hydroxymethyl-7,8-dihydropterin + glycolaldehyde</text>
        <dbReference type="Rhea" id="RHEA:10540"/>
        <dbReference type="ChEBI" id="CHEBI:17001"/>
        <dbReference type="ChEBI" id="CHEBI:17071"/>
        <dbReference type="ChEBI" id="CHEBI:44841"/>
        <dbReference type="EC" id="4.1.2.25"/>
    </reaction>
</comment>
<proteinExistence type="inferred from homology"/>
<dbReference type="NCBIfam" id="TIGR00525">
    <property type="entry name" value="folB"/>
    <property type="match status" value="1"/>
</dbReference>
<dbReference type="NCBIfam" id="TIGR00526">
    <property type="entry name" value="folB_dom"/>
    <property type="match status" value="1"/>
</dbReference>
<evidence type="ECO:0000256" key="2">
    <source>
        <dbReference type="ARBA" id="ARBA00005013"/>
    </source>
</evidence>
<evidence type="ECO:0000256" key="3">
    <source>
        <dbReference type="ARBA" id="ARBA00005708"/>
    </source>
</evidence>
<dbReference type="PANTHER" id="PTHR42844:SF1">
    <property type="entry name" value="DIHYDRONEOPTERIN ALDOLASE 1-RELATED"/>
    <property type="match status" value="1"/>
</dbReference>
<dbReference type="InterPro" id="IPR043133">
    <property type="entry name" value="GTP-CH-I_C/QueF"/>
</dbReference>
<dbReference type="SMART" id="SM00905">
    <property type="entry name" value="FolB"/>
    <property type="match status" value="1"/>
</dbReference>
<dbReference type="EC" id="4.1.2.25" evidence="6"/>
<evidence type="ECO:0000256" key="4">
    <source>
        <dbReference type="ARBA" id="ARBA00022909"/>
    </source>
</evidence>
<dbReference type="RefSeq" id="WP_036792165.1">
    <property type="nucleotide sequence ID" value="NZ_JQZV01000013.1"/>
</dbReference>
<evidence type="ECO:0000259" key="7">
    <source>
        <dbReference type="SMART" id="SM00905"/>
    </source>
</evidence>
<evidence type="ECO:0000256" key="6">
    <source>
        <dbReference type="RuleBase" id="RU362079"/>
    </source>
</evidence>
<comment type="function">
    <text evidence="6">Catalyzes the conversion of 7,8-dihydroneopterin to 6-hydroxymethyl-7,8-dihydropterin.</text>
</comment>
<keyword evidence="9" id="KW-1185">Reference proteome</keyword>
<feature type="domain" description="Dihydroneopterin aldolase/epimerase" evidence="7">
    <location>
        <begin position="9"/>
        <end position="122"/>
    </location>
</feature>
<dbReference type="EMBL" id="JQZV01000013">
    <property type="protein sequence ID" value="KGN92143.1"/>
    <property type="molecule type" value="Genomic_DNA"/>
</dbReference>
<reference evidence="8 9" key="1">
    <citation type="submission" date="2014-08" db="EMBL/GenBank/DDBJ databases">
        <title>Porphyromonas canoris strain:OH2762 Genome sequencing.</title>
        <authorList>
            <person name="Wallis C."/>
            <person name="Deusch O."/>
            <person name="O'Flynn C."/>
            <person name="Davis I."/>
            <person name="Jospin G."/>
            <person name="Darling A.E."/>
            <person name="Coil D.A."/>
            <person name="Alexiev A."/>
            <person name="Horsfall A."/>
            <person name="Kirkwood N."/>
            <person name="Harris S."/>
            <person name="Eisen J.A."/>
        </authorList>
    </citation>
    <scope>NUCLEOTIDE SEQUENCE [LARGE SCALE GENOMIC DNA]</scope>
    <source>
        <strain evidence="9">COT-108 OH2762</strain>
    </source>
</reference>
<protein>
    <recommendedName>
        <fullName evidence="6">7,8-dihydroneopterin aldolase</fullName>
        <ecNumber evidence="6">4.1.2.25</ecNumber>
    </recommendedName>
</protein>
<evidence type="ECO:0000313" key="9">
    <source>
        <dbReference type="Proteomes" id="UP000030101"/>
    </source>
</evidence>
<comment type="caution">
    <text evidence="8">The sequence shown here is derived from an EMBL/GenBank/DDBJ whole genome shotgun (WGS) entry which is preliminary data.</text>
</comment>
<dbReference type="InterPro" id="IPR006156">
    <property type="entry name" value="Dihydroneopterin_aldolase"/>
</dbReference>
<keyword evidence="4 6" id="KW-0289">Folate biosynthesis</keyword>
<dbReference type="Pfam" id="PF02152">
    <property type="entry name" value="FolB"/>
    <property type="match status" value="1"/>
</dbReference>
<gene>
    <name evidence="8" type="ORF">HQ43_08945</name>
</gene>
<evidence type="ECO:0000256" key="5">
    <source>
        <dbReference type="ARBA" id="ARBA00023239"/>
    </source>
</evidence>
<dbReference type="SUPFAM" id="SSF55620">
    <property type="entry name" value="Tetrahydrobiopterin biosynthesis enzymes-like"/>
    <property type="match status" value="1"/>
</dbReference>
<sequence length="126" mass="14004">MQIHPEQTISLTDLEFYSFHGVLEQERVIGAHYLVSLSVSGSFEEAMRNDSIEDTVNYAELHRIAQEEMASPSDLLEHVVYRILARIGDMDSRKQIKEATVSITKKAPPIASFQGSGASFTATAVF</sequence>
<organism evidence="8 9">
    <name type="scientific">Porphyromonas canoris</name>
    <dbReference type="NCBI Taxonomy" id="36875"/>
    <lineage>
        <taxon>Bacteria</taxon>
        <taxon>Pseudomonadati</taxon>
        <taxon>Bacteroidota</taxon>
        <taxon>Bacteroidia</taxon>
        <taxon>Bacteroidales</taxon>
        <taxon>Porphyromonadaceae</taxon>
        <taxon>Porphyromonas</taxon>
    </lineage>
</organism>
<dbReference type="PANTHER" id="PTHR42844">
    <property type="entry name" value="DIHYDRONEOPTERIN ALDOLASE 1-RELATED"/>
    <property type="match status" value="1"/>
</dbReference>
<name>A0ABR4XKD1_9PORP</name>
<evidence type="ECO:0000256" key="1">
    <source>
        <dbReference type="ARBA" id="ARBA00001353"/>
    </source>
</evidence>
<evidence type="ECO:0000313" key="8">
    <source>
        <dbReference type="EMBL" id="KGN92143.1"/>
    </source>
</evidence>
<keyword evidence="5 6" id="KW-0456">Lyase</keyword>
<dbReference type="Proteomes" id="UP000030101">
    <property type="component" value="Unassembled WGS sequence"/>
</dbReference>
<dbReference type="InterPro" id="IPR006157">
    <property type="entry name" value="FolB_dom"/>
</dbReference>
<comment type="pathway">
    <text evidence="2 6">Cofactor biosynthesis; tetrahydrofolate biosynthesis; 2-amino-4-hydroxy-6-hydroxymethyl-7,8-dihydropteridine diphosphate from 7,8-dihydroneopterin triphosphate: step 3/4.</text>
</comment>
<accession>A0ABR4XKD1</accession>